<dbReference type="Proteomes" id="UP001303473">
    <property type="component" value="Unassembled WGS sequence"/>
</dbReference>
<dbReference type="SUPFAM" id="SSF55874">
    <property type="entry name" value="ATPase domain of HSP90 chaperone/DNA topoisomerase II/histidine kinase"/>
    <property type="match status" value="1"/>
</dbReference>
<sequence length="952" mass="104586">MSVRPLPGDVAAQIKSAVVITSLNGVISGLLKNSLDAGASKINISVSYSYGNCSVEDNGPGIPPADFREDGGLGRLHYTSKYPPRAGSHGRYGTFLASLATLSLLTVASHHYKHQSQNAITIHNSKVVARNFPALPEERVLSFPTGTRVMVRDLFGCMPVRVKQRAVEADSSGSAKSFDQLVLVVVALLLAWPDEVAVSVRDGRTGKTVSLRTSDVSTRAGTHDILARSARIFMQAGLTDNEKLDDWVPIKASVPGVSLNGCICRSPVATKRVQFIALGIQPLVNQQNSNFLYEAFNKVFANSDFGMVDEADMDDGRARKTEGFTGRELKPRKGLDRWPMFFLKITWDGSMDVVDPDGFLDEGRHSVAVITDLLQETAYQFLKKNLYRPKLVKTFPQLKSPATNAYTPPTSPSVDPYSGSSDTHSTRDTKKRRASRGIELRGSKRSPSLRASESRSTSPFKSWPKVKLGNPTDTVSKDAASSSRSPLNPRETAGAPEAEEYGADADEIQEIKNIMLELAAASTDKVQAVEVPEASQSSETTPTEVSPPLSEESTGDAIVWIDPVTRIRSLIDPRTRFAIRSSSTAPEGVTRQKHKAPEAGARDGGKSQPRQPNHELRELLLGAKAHVFEPLTETPIPRLPENPELDRHACQEHGDLSFGVSGRDSPNCLQGQGRISKDALRKAEIIGQADQKFILAKVPTETSDMMAKVTGQRYSLVLIDQHAADERCRVEALMKTYFVSDDSDSGALIAHSDMPARPLQFDVSRQEGNLLARFRGYFQHWGIFYDTAHHEAGVKVEVYKLPPSILERCRLEPRLLIELLRKEVWKLDERPGTPVIGTLRRTNQGGEHDWIANFHDCPKGILDMINNRACRSAIMFNDPLSVEECVDLVRRLTGTAFPFQCAHGRPSMVPLVSLGSRGTGIGGQSFMEHGEEKDGNLLGDLKRWTKARKSQK</sequence>
<name>A0AAN6S3K5_9PEZI</name>
<dbReference type="InterPro" id="IPR037198">
    <property type="entry name" value="MutL_C_sf"/>
</dbReference>
<dbReference type="Gene3D" id="3.30.565.10">
    <property type="entry name" value="Histidine kinase-like ATPase, C-terminal domain"/>
    <property type="match status" value="1"/>
</dbReference>
<evidence type="ECO:0000313" key="4">
    <source>
        <dbReference type="EMBL" id="KAK3939244.1"/>
    </source>
</evidence>
<gene>
    <name evidence="4" type="ORF">QBC46DRAFT_355134</name>
</gene>
<feature type="domain" description="MutL C-terminal dimerisation" evidence="3">
    <location>
        <begin position="685"/>
        <end position="880"/>
    </location>
</feature>
<feature type="region of interest" description="Disordered" evidence="2">
    <location>
        <begin position="400"/>
        <end position="502"/>
    </location>
</feature>
<feature type="compositionally biased region" description="Polar residues" evidence="2">
    <location>
        <begin position="471"/>
        <end position="486"/>
    </location>
</feature>
<dbReference type="PANTHER" id="PTHR10073">
    <property type="entry name" value="DNA MISMATCH REPAIR PROTEIN MLH, PMS, MUTL"/>
    <property type="match status" value="1"/>
</dbReference>
<dbReference type="GO" id="GO:0032300">
    <property type="term" value="C:mismatch repair complex"/>
    <property type="evidence" value="ECO:0007669"/>
    <property type="project" value="InterPro"/>
</dbReference>
<feature type="compositionally biased region" description="Polar residues" evidence="2">
    <location>
        <begin position="534"/>
        <end position="544"/>
    </location>
</feature>
<organism evidence="4 5">
    <name type="scientific">Diplogelasinospora grovesii</name>
    <dbReference type="NCBI Taxonomy" id="303347"/>
    <lineage>
        <taxon>Eukaryota</taxon>
        <taxon>Fungi</taxon>
        <taxon>Dikarya</taxon>
        <taxon>Ascomycota</taxon>
        <taxon>Pezizomycotina</taxon>
        <taxon>Sordariomycetes</taxon>
        <taxon>Sordariomycetidae</taxon>
        <taxon>Sordariales</taxon>
        <taxon>Diplogelasinosporaceae</taxon>
        <taxon>Diplogelasinospora</taxon>
    </lineage>
</organism>
<dbReference type="GO" id="GO:0005524">
    <property type="term" value="F:ATP binding"/>
    <property type="evidence" value="ECO:0007669"/>
    <property type="project" value="InterPro"/>
</dbReference>
<dbReference type="InterPro" id="IPR036890">
    <property type="entry name" value="HATPase_C_sf"/>
</dbReference>
<dbReference type="AlphaFoldDB" id="A0AAN6S3K5"/>
<dbReference type="EMBL" id="MU853814">
    <property type="protein sequence ID" value="KAK3939244.1"/>
    <property type="molecule type" value="Genomic_DNA"/>
</dbReference>
<dbReference type="PANTHER" id="PTHR10073:SF47">
    <property type="entry name" value="DNA MISMATCH REPAIR PROTEIN MLH3"/>
    <property type="match status" value="1"/>
</dbReference>
<comment type="similarity">
    <text evidence="1">Belongs to the DNA mismatch repair MutL/HexB family.</text>
</comment>
<protein>
    <recommendedName>
        <fullName evidence="3">MutL C-terminal dimerisation domain-containing protein</fullName>
    </recommendedName>
</protein>
<feature type="region of interest" description="Disordered" evidence="2">
    <location>
        <begin position="579"/>
        <end position="612"/>
    </location>
</feature>
<dbReference type="InterPro" id="IPR042120">
    <property type="entry name" value="MutL_C_dimsub"/>
</dbReference>
<keyword evidence="5" id="KW-1185">Reference proteome</keyword>
<feature type="compositionally biased region" description="Basic and acidic residues" evidence="2">
    <location>
        <begin position="595"/>
        <end position="605"/>
    </location>
</feature>
<evidence type="ECO:0000259" key="3">
    <source>
        <dbReference type="SMART" id="SM00853"/>
    </source>
</evidence>
<dbReference type="GO" id="GO:0016887">
    <property type="term" value="F:ATP hydrolysis activity"/>
    <property type="evidence" value="ECO:0007669"/>
    <property type="project" value="InterPro"/>
</dbReference>
<dbReference type="SMART" id="SM00853">
    <property type="entry name" value="MutL_C"/>
    <property type="match status" value="1"/>
</dbReference>
<dbReference type="Pfam" id="PF13589">
    <property type="entry name" value="HATPase_c_3"/>
    <property type="match status" value="1"/>
</dbReference>
<feature type="region of interest" description="Disordered" evidence="2">
    <location>
        <begin position="527"/>
        <end position="554"/>
    </location>
</feature>
<evidence type="ECO:0000256" key="2">
    <source>
        <dbReference type="SAM" id="MobiDB-lite"/>
    </source>
</evidence>
<dbReference type="GO" id="GO:0006298">
    <property type="term" value="P:mismatch repair"/>
    <property type="evidence" value="ECO:0007669"/>
    <property type="project" value="InterPro"/>
</dbReference>
<dbReference type="InterPro" id="IPR038973">
    <property type="entry name" value="MutL/Mlh/Pms-like"/>
</dbReference>
<feature type="compositionally biased region" description="Polar residues" evidence="2">
    <location>
        <begin position="445"/>
        <end position="460"/>
    </location>
</feature>
<reference evidence="5" key="1">
    <citation type="journal article" date="2023" name="Mol. Phylogenet. Evol.">
        <title>Genome-scale phylogeny and comparative genomics of the fungal order Sordariales.</title>
        <authorList>
            <person name="Hensen N."/>
            <person name="Bonometti L."/>
            <person name="Westerberg I."/>
            <person name="Brannstrom I.O."/>
            <person name="Guillou S."/>
            <person name="Cros-Aarteil S."/>
            <person name="Calhoun S."/>
            <person name="Haridas S."/>
            <person name="Kuo A."/>
            <person name="Mondo S."/>
            <person name="Pangilinan J."/>
            <person name="Riley R."/>
            <person name="LaButti K."/>
            <person name="Andreopoulos B."/>
            <person name="Lipzen A."/>
            <person name="Chen C."/>
            <person name="Yan M."/>
            <person name="Daum C."/>
            <person name="Ng V."/>
            <person name="Clum A."/>
            <person name="Steindorff A."/>
            <person name="Ohm R.A."/>
            <person name="Martin F."/>
            <person name="Silar P."/>
            <person name="Natvig D.O."/>
            <person name="Lalanne C."/>
            <person name="Gautier V."/>
            <person name="Ament-Velasquez S.L."/>
            <person name="Kruys A."/>
            <person name="Hutchinson M.I."/>
            <person name="Powell A.J."/>
            <person name="Barry K."/>
            <person name="Miller A.N."/>
            <person name="Grigoriev I.V."/>
            <person name="Debuchy R."/>
            <person name="Gladieux P."/>
            <person name="Hiltunen Thoren M."/>
            <person name="Johannesson H."/>
        </authorList>
    </citation>
    <scope>NUCLEOTIDE SEQUENCE [LARGE SCALE GENOMIC DNA]</scope>
    <source>
        <strain evidence="5">CBS 340.73</strain>
    </source>
</reference>
<comment type="caution">
    <text evidence="4">The sequence shown here is derived from an EMBL/GenBank/DDBJ whole genome shotgun (WGS) entry which is preliminary data.</text>
</comment>
<dbReference type="SUPFAM" id="SSF118116">
    <property type="entry name" value="DNA mismatch repair protein MutL"/>
    <property type="match status" value="1"/>
</dbReference>
<dbReference type="GO" id="GO:0140664">
    <property type="term" value="F:ATP-dependent DNA damage sensor activity"/>
    <property type="evidence" value="ECO:0007669"/>
    <property type="project" value="InterPro"/>
</dbReference>
<dbReference type="InterPro" id="IPR014790">
    <property type="entry name" value="MutL_C"/>
</dbReference>
<evidence type="ECO:0000256" key="1">
    <source>
        <dbReference type="ARBA" id="ARBA00006082"/>
    </source>
</evidence>
<evidence type="ECO:0000313" key="5">
    <source>
        <dbReference type="Proteomes" id="UP001303473"/>
    </source>
</evidence>
<dbReference type="Gene3D" id="3.30.1540.20">
    <property type="entry name" value="MutL, C-terminal domain, dimerisation subdomain"/>
    <property type="match status" value="2"/>
</dbReference>
<accession>A0AAN6S3K5</accession>
<proteinExistence type="inferred from homology"/>